<dbReference type="OrthoDB" id="2901815at2"/>
<dbReference type="PATRIC" id="fig|1679170.3.peg.1834"/>
<sequence length="68" mass="7795">MNIRMRYRLFKQVGEIIVPDKFDSFKVITVNDELDPNSPEGREEIITQLHRAIGEPKANVKVLDGTLV</sequence>
<dbReference type="AlphaFoldDB" id="A0A0K9GSJ7"/>
<dbReference type="Proteomes" id="UP000037146">
    <property type="component" value="Unassembled WGS sequence"/>
</dbReference>
<protein>
    <submittedName>
        <fullName evidence="1">Uncharacterized protein</fullName>
    </submittedName>
</protein>
<accession>A0A0K9GSJ7</accession>
<reference evidence="2" key="1">
    <citation type="submission" date="2015-07" db="EMBL/GenBank/DDBJ databases">
        <title>Genome sequencing project for genomic taxonomy and phylogenomics of Bacillus-like bacteria.</title>
        <authorList>
            <person name="Liu B."/>
            <person name="Wang J."/>
            <person name="Zhu Y."/>
            <person name="Liu G."/>
            <person name="Chen Q."/>
            <person name="Chen Z."/>
            <person name="Lan J."/>
            <person name="Che J."/>
            <person name="Ge C."/>
            <person name="Shi H."/>
            <person name="Pan Z."/>
            <person name="Liu X."/>
        </authorList>
    </citation>
    <scope>NUCLEOTIDE SEQUENCE [LARGE SCALE GENOMIC DNA]</scope>
    <source>
        <strain evidence="2">FJAT-27997</strain>
    </source>
</reference>
<dbReference type="RefSeq" id="WP_049680920.1">
    <property type="nucleotide sequence ID" value="NZ_LFZW01000001.1"/>
</dbReference>
<organism evidence="1 2">
    <name type="scientific">Peribacillus loiseleuriae</name>
    <dbReference type="NCBI Taxonomy" id="1679170"/>
    <lineage>
        <taxon>Bacteria</taxon>
        <taxon>Bacillati</taxon>
        <taxon>Bacillota</taxon>
        <taxon>Bacilli</taxon>
        <taxon>Bacillales</taxon>
        <taxon>Bacillaceae</taxon>
        <taxon>Peribacillus</taxon>
    </lineage>
</organism>
<evidence type="ECO:0000313" key="1">
    <source>
        <dbReference type="EMBL" id="KMY49586.1"/>
    </source>
</evidence>
<dbReference type="EMBL" id="LFZW01000001">
    <property type="protein sequence ID" value="KMY49586.1"/>
    <property type="molecule type" value="Genomic_DNA"/>
</dbReference>
<evidence type="ECO:0000313" key="2">
    <source>
        <dbReference type="Proteomes" id="UP000037146"/>
    </source>
</evidence>
<proteinExistence type="predicted"/>
<gene>
    <name evidence="1" type="ORF">AC625_08550</name>
</gene>
<keyword evidence="2" id="KW-1185">Reference proteome</keyword>
<name>A0A0K9GSJ7_9BACI</name>
<comment type="caution">
    <text evidence="1">The sequence shown here is derived from an EMBL/GenBank/DDBJ whole genome shotgun (WGS) entry which is preliminary data.</text>
</comment>